<accession>A0A2W5TFQ4</accession>
<dbReference type="AlphaFoldDB" id="A0A2W5TFQ4"/>
<dbReference type="GO" id="GO:0004844">
    <property type="term" value="F:uracil DNA N-glycosylase activity"/>
    <property type="evidence" value="ECO:0007669"/>
    <property type="project" value="UniProtKB-EC"/>
</dbReference>
<dbReference type="CDD" id="cd10030">
    <property type="entry name" value="UDG-F4_TTUDGA_SPO1dp_like"/>
    <property type="match status" value="1"/>
</dbReference>
<dbReference type="EMBL" id="QFQP01000018">
    <property type="protein sequence ID" value="PZR10255.1"/>
    <property type="molecule type" value="Genomic_DNA"/>
</dbReference>
<keyword evidence="9" id="KW-0408">Iron</keyword>
<evidence type="ECO:0000256" key="3">
    <source>
        <dbReference type="ARBA" id="ARBA00012030"/>
    </source>
</evidence>
<dbReference type="PANTHER" id="PTHR33693:SF1">
    <property type="entry name" value="TYPE-4 URACIL-DNA GLYCOSYLASE"/>
    <property type="match status" value="1"/>
</dbReference>
<dbReference type="SMART" id="SM00986">
    <property type="entry name" value="UDG"/>
    <property type="match status" value="1"/>
</dbReference>
<dbReference type="Gene3D" id="3.40.470.10">
    <property type="entry name" value="Uracil-DNA glycosylase-like domain"/>
    <property type="match status" value="1"/>
</dbReference>
<feature type="domain" description="Uracil-DNA glycosylase-like" evidence="12">
    <location>
        <begin position="104"/>
        <end position="250"/>
    </location>
</feature>
<protein>
    <recommendedName>
        <fullName evidence="4">Type-4 uracil-DNA glycosylase</fullName>
        <ecNumber evidence="3">3.2.2.27</ecNumber>
    </recommendedName>
</protein>
<comment type="catalytic activity">
    <reaction evidence="1">
        <text>Hydrolyzes single-stranded DNA or mismatched double-stranded DNA and polynucleotides, releasing free uracil.</text>
        <dbReference type="EC" id="3.2.2.27"/>
    </reaction>
</comment>
<dbReference type="Proteomes" id="UP000249061">
    <property type="component" value="Unassembled WGS sequence"/>
</dbReference>
<dbReference type="SUPFAM" id="SSF52141">
    <property type="entry name" value="Uracil-DNA glycosylase-like"/>
    <property type="match status" value="1"/>
</dbReference>
<dbReference type="InterPro" id="IPR005122">
    <property type="entry name" value="Uracil-DNA_glycosylase-like"/>
</dbReference>
<evidence type="ECO:0000256" key="8">
    <source>
        <dbReference type="ARBA" id="ARBA00022801"/>
    </source>
</evidence>
<keyword evidence="8" id="KW-0378">Hydrolase</keyword>
<keyword evidence="11" id="KW-0234">DNA repair</keyword>
<evidence type="ECO:0000313" key="14">
    <source>
        <dbReference type="Proteomes" id="UP000249061"/>
    </source>
</evidence>
<evidence type="ECO:0000256" key="2">
    <source>
        <dbReference type="ARBA" id="ARBA00006521"/>
    </source>
</evidence>
<keyword evidence="6" id="KW-0479">Metal-binding</keyword>
<sequence>MSDEVNEVLLELRRHLAWQESDGTRMLLKSPGESVLSTEEPVKPAAASAPLAKPAPVAKPVVATPPVAAVATSPLQLSTLDEVRTHLGNCTRCKLCNGRKNIVFGVGNPRAELVFVGEGPGADEDTQGIPFVGAAGQLLTRMIEAMKFSRDEVYICNVVKCRPPGNRNPEPDEIEACEPFLKSQLAVIKPKVIVALGKFAAQTLLRETTPITRLRGQWREYEGIPLMPTFHPAYLLRSPDEKKKAWIDLQEVMKKFGRK</sequence>
<evidence type="ECO:0000256" key="4">
    <source>
        <dbReference type="ARBA" id="ARBA00019403"/>
    </source>
</evidence>
<evidence type="ECO:0000256" key="10">
    <source>
        <dbReference type="ARBA" id="ARBA00023014"/>
    </source>
</evidence>
<reference evidence="13 14" key="1">
    <citation type="submission" date="2017-08" db="EMBL/GenBank/DDBJ databases">
        <title>Infants hospitalized years apart are colonized by the same room-sourced microbial strains.</title>
        <authorList>
            <person name="Brooks B."/>
            <person name="Olm M.R."/>
            <person name="Firek B.A."/>
            <person name="Baker R."/>
            <person name="Thomas B.C."/>
            <person name="Morowitz M.J."/>
            <person name="Banfield J.F."/>
        </authorList>
    </citation>
    <scope>NUCLEOTIDE SEQUENCE [LARGE SCALE GENOMIC DNA]</scope>
    <source>
        <strain evidence="13">S2_003_000_R2_14</strain>
    </source>
</reference>
<dbReference type="GO" id="GO:0051539">
    <property type="term" value="F:4 iron, 4 sulfur cluster binding"/>
    <property type="evidence" value="ECO:0007669"/>
    <property type="project" value="UniProtKB-KW"/>
</dbReference>
<dbReference type="EC" id="3.2.2.27" evidence="3"/>
<evidence type="ECO:0000256" key="7">
    <source>
        <dbReference type="ARBA" id="ARBA00022763"/>
    </source>
</evidence>
<keyword evidence="5" id="KW-0004">4Fe-4S</keyword>
<evidence type="ECO:0000313" key="13">
    <source>
        <dbReference type="EMBL" id="PZR10255.1"/>
    </source>
</evidence>
<comment type="similarity">
    <text evidence="2">Belongs to the uracil-DNA glycosylase (UDG) superfamily. Type 4 (UDGa) family.</text>
</comment>
<evidence type="ECO:0000256" key="9">
    <source>
        <dbReference type="ARBA" id="ARBA00023004"/>
    </source>
</evidence>
<organism evidence="13 14">
    <name type="scientific">Archangium gephyra</name>
    <dbReference type="NCBI Taxonomy" id="48"/>
    <lineage>
        <taxon>Bacteria</taxon>
        <taxon>Pseudomonadati</taxon>
        <taxon>Myxococcota</taxon>
        <taxon>Myxococcia</taxon>
        <taxon>Myxococcales</taxon>
        <taxon>Cystobacterineae</taxon>
        <taxon>Archangiaceae</taxon>
        <taxon>Archangium</taxon>
    </lineage>
</organism>
<dbReference type="NCBIfam" id="TIGR00758">
    <property type="entry name" value="UDG_fam4"/>
    <property type="match status" value="1"/>
</dbReference>
<evidence type="ECO:0000259" key="12">
    <source>
        <dbReference type="SMART" id="SM00986"/>
    </source>
</evidence>
<evidence type="ECO:0000256" key="5">
    <source>
        <dbReference type="ARBA" id="ARBA00022485"/>
    </source>
</evidence>
<dbReference type="PANTHER" id="PTHR33693">
    <property type="entry name" value="TYPE-5 URACIL-DNA GLYCOSYLASE"/>
    <property type="match status" value="1"/>
</dbReference>
<keyword evidence="10" id="KW-0411">Iron-sulfur</keyword>
<keyword evidence="7" id="KW-0227">DNA damage</keyword>
<evidence type="ECO:0000256" key="11">
    <source>
        <dbReference type="ARBA" id="ARBA00023204"/>
    </source>
</evidence>
<comment type="caution">
    <text evidence="13">The sequence shown here is derived from an EMBL/GenBank/DDBJ whole genome shotgun (WGS) entry which is preliminary data.</text>
</comment>
<dbReference type="SMART" id="SM00987">
    <property type="entry name" value="UreE_C"/>
    <property type="match status" value="1"/>
</dbReference>
<evidence type="ECO:0000256" key="6">
    <source>
        <dbReference type="ARBA" id="ARBA00022723"/>
    </source>
</evidence>
<dbReference type="InterPro" id="IPR051536">
    <property type="entry name" value="UDG_Type-4/5"/>
</dbReference>
<dbReference type="InterPro" id="IPR005273">
    <property type="entry name" value="Ura-DNA_glyco_family4"/>
</dbReference>
<dbReference type="GO" id="GO:0046872">
    <property type="term" value="F:metal ion binding"/>
    <property type="evidence" value="ECO:0007669"/>
    <property type="project" value="UniProtKB-KW"/>
</dbReference>
<dbReference type="GO" id="GO:0006281">
    <property type="term" value="P:DNA repair"/>
    <property type="evidence" value="ECO:0007669"/>
    <property type="project" value="UniProtKB-KW"/>
</dbReference>
<proteinExistence type="inferred from homology"/>
<name>A0A2W5TFQ4_9BACT</name>
<evidence type="ECO:0000256" key="1">
    <source>
        <dbReference type="ARBA" id="ARBA00001400"/>
    </source>
</evidence>
<dbReference type="InterPro" id="IPR036895">
    <property type="entry name" value="Uracil-DNA_glycosylase-like_sf"/>
</dbReference>
<gene>
    <name evidence="13" type="ORF">DI536_20775</name>
</gene>
<dbReference type="Pfam" id="PF03167">
    <property type="entry name" value="UDG"/>
    <property type="match status" value="1"/>
</dbReference>